<protein>
    <submittedName>
        <fullName evidence="9">ABC transporter permease</fullName>
    </submittedName>
</protein>
<dbReference type="InterPro" id="IPR003838">
    <property type="entry name" value="ABC3_permease_C"/>
</dbReference>
<keyword evidence="10" id="KW-1185">Reference proteome</keyword>
<evidence type="ECO:0000256" key="6">
    <source>
        <dbReference type="ARBA" id="ARBA00038076"/>
    </source>
</evidence>
<feature type="domain" description="MacB-like periplasmic core" evidence="8">
    <location>
        <begin position="483"/>
        <end position="688"/>
    </location>
</feature>
<feature type="domain" description="ABC3 transporter permease C-terminal" evidence="7">
    <location>
        <begin position="722"/>
        <end position="838"/>
    </location>
</feature>
<feature type="domain" description="ABC3 transporter permease C-terminal" evidence="7">
    <location>
        <begin position="254"/>
        <end position="377"/>
    </location>
</feature>
<dbReference type="Pfam" id="PF02687">
    <property type="entry name" value="FtsX"/>
    <property type="match status" value="2"/>
</dbReference>
<reference evidence="9 10" key="1">
    <citation type="submission" date="2020-09" db="EMBL/GenBank/DDBJ databases">
        <title>Characterization and genome sequencing of Ruminiclostridium sp. nov. MA18.</title>
        <authorList>
            <person name="Rettenmaier R."/>
            <person name="Kowollik M.-L."/>
            <person name="Liebl W."/>
            <person name="Zverlov V."/>
        </authorList>
    </citation>
    <scope>NUCLEOTIDE SEQUENCE [LARGE SCALE GENOMIC DNA]</scope>
    <source>
        <strain evidence="9 10">MA18</strain>
    </source>
</reference>
<evidence type="ECO:0000259" key="7">
    <source>
        <dbReference type="Pfam" id="PF02687"/>
    </source>
</evidence>
<dbReference type="Pfam" id="PF12704">
    <property type="entry name" value="MacB_PCD"/>
    <property type="match status" value="2"/>
</dbReference>
<keyword evidence="4" id="KW-1133">Transmembrane helix</keyword>
<keyword evidence="2" id="KW-1003">Cell membrane</keyword>
<dbReference type="KEGG" id="rher:EHE19_015110"/>
<evidence type="ECO:0000313" key="10">
    <source>
        <dbReference type="Proteomes" id="UP000306409"/>
    </source>
</evidence>
<keyword evidence="3" id="KW-0812">Transmembrane</keyword>
<keyword evidence="5" id="KW-0472">Membrane</keyword>
<dbReference type="PANTHER" id="PTHR30572">
    <property type="entry name" value="MEMBRANE COMPONENT OF TRANSPORTER-RELATED"/>
    <property type="match status" value="1"/>
</dbReference>
<dbReference type="GO" id="GO:0022857">
    <property type="term" value="F:transmembrane transporter activity"/>
    <property type="evidence" value="ECO:0007669"/>
    <property type="project" value="TreeGrafter"/>
</dbReference>
<evidence type="ECO:0000256" key="1">
    <source>
        <dbReference type="ARBA" id="ARBA00004651"/>
    </source>
</evidence>
<dbReference type="InterPro" id="IPR050250">
    <property type="entry name" value="Macrolide_Exporter_MacB"/>
</dbReference>
<dbReference type="EMBL" id="CP061336">
    <property type="protein sequence ID" value="QNU66196.1"/>
    <property type="molecule type" value="Genomic_DNA"/>
</dbReference>
<evidence type="ECO:0000256" key="3">
    <source>
        <dbReference type="ARBA" id="ARBA00022692"/>
    </source>
</evidence>
<evidence type="ECO:0000313" key="9">
    <source>
        <dbReference type="EMBL" id="QNU66196.1"/>
    </source>
</evidence>
<dbReference type="Proteomes" id="UP000306409">
    <property type="component" value="Chromosome"/>
</dbReference>
<accession>A0A4U7JJI9</accession>
<evidence type="ECO:0000259" key="8">
    <source>
        <dbReference type="Pfam" id="PF12704"/>
    </source>
</evidence>
<sequence length="847" mass="93980">MVKLAFRNLFEHKVRTFLTGIGIVLAVALVLGVDILNRSMLGTLQDIYMGSGHKTDIIAIKSGDFTSNDIKYIKGIPNVSLLAPLSACLVKLDSPLMSKVDAGVKGIDIKTDQKMRDYYFLEGGWFSSKYKRELIIDKTTASKIGVSCYDNVRLSTRTGDKIYKVIGIIEPRGAGLPSWIIEMYAPLETITADSGFANCFNRIDIALDDEEMAMSISEEIKKHFTDTDIETQTLVERQQMANRTMSNIRMGFNVVLSVIIFAGCMLIYNTFCLIINERIQLIGMLKAIGMGKYQTIKMILCEGIVLGLVGTFFGVLLGLGIGKILIPLVSKISRLGSIDVEYFIISPKSVITSVAIGLITPLISCLLPAYKASKYSPIQALKNNTTYTNLNYNSKNEKKKFFIGLIFILTFFLGSEVLTKFLDSKISTVIMPLMILFMFMGFIILSPLIIGNISTAFEIIMKKCFKINQILSVRNITRNINRTAITTSVIIIGIAMSIGLNGLFNSIKESSAKEVEKSFKSDIIIRTSQGSSIEDFENKINLIKKTQGVNYVYYTGSAWSKDKNNDSQLITGIKVPDQIKMGYFDILSGDLNETYIKMNEREKVAIVGQYYSKNLGYKTGDILNIKGISKEYPFVITTIVNTSVQNGNIVYIDRDILDSIYSQKHCDFIGVKANADTDISALREKIDKTIIKDSSIIVSTAHEYKEMVRNETLKATTIFSSINIIIIIIALFGLVNTLLMGVLERKHEIGILRSIGSSKKQIKNTILGESMLIGVLGTVIGFIAGISFVMELKTCMENISNVSLSLYLPYKSIYTLLILTLLGSFVASIFPFRMAVKVGIIDAIKGE</sequence>
<comment type="similarity">
    <text evidence="6">Belongs to the ABC-4 integral membrane protein family.</text>
</comment>
<organism evidence="9 10">
    <name type="scientific">Ruminiclostridium herbifermentans</name>
    <dbReference type="NCBI Taxonomy" id="2488810"/>
    <lineage>
        <taxon>Bacteria</taxon>
        <taxon>Bacillati</taxon>
        <taxon>Bacillota</taxon>
        <taxon>Clostridia</taxon>
        <taxon>Eubacteriales</taxon>
        <taxon>Oscillospiraceae</taxon>
        <taxon>Ruminiclostridium</taxon>
    </lineage>
</organism>
<gene>
    <name evidence="9" type="ORF">EHE19_015110</name>
</gene>
<dbReference type="RefSeq" id="WP_137696940.1">
    <property type="nucleotide sequence ID" value="NZ_CP061336.1"/>
</dbReference>
<proteinExistence type="inferred from homology"/>
<dbReference type="InterPro" id="IPR025857">
    <property type="entry name" value="MacB_PCD"/>
</dbReference>
<name>A0A4U7JJI9_9FIRM</name>
<evidence type="ECO:0000256" key="4">
    <source>
        <dbReference type="ARBA" id="ARBA00022989"/>
    </source>
</evidence>
<evidence type="ECO:0000256" key="5">
    <source>
        <dbReference type="ARBA" id="ARBA00023136"/>
    </source>
</evidence>
<feature type="domain" description="MacB-like periplasmic core" evidence="8">
    <location>
        <begin position="16"/>
        <end position="221"/>
    </location>
</feature>
<dbReference type="OrthoDB" id="1694171at2"/>
<dbReference type="PANTHER" id="PTHR30572:SF4">
    <property type="entry name" value="ABC TRANSPORTER PERMEASE YTRF"/>
    <property type="match status" value="1"/>
</dbReference>
<dbReference type="AlphaFoldDB" id="A0A4U7JJI9"/>
<comment type="subcellular location">
    <subcellularLocation>
        <location evidence="1">Cell membrane</location>
        <topology evidence="1">Multi-pass membrane protein</topology>
    </subcellularLocation>
</comment>
<evidence type="ECO:0000256" key="2">
    <source>
        <dbReference type="ARBA" id="ARBA00022475"/>
    </source>
</evidence>
<dbReference type="GO" id="GO:0005886">
    <property type="term" value="C:plasma membrane"/>
    <property type="evidence" value="ECO:0007669"/>
    <property type="project" value="UniProtKB-SubCell"/>
</dbReference>